<dbReference type="Proteomes" id="UP000831787">
    <property type="component" value="Chromosome"/>
</dbReference>
<evidence type="ECO:0000313" key="2">
    <source>
        <dbReference type="EMBL" id="UOQ44519.1"/>
    </source>
</evidence>
<dbReference type="InterPro" id="IPR009574">
    <property type="entry name" value="DUF1189"/>
</dbReference>
<reference evidence="2 3" key="1">
    <citation type="submission" date="2022-04" db="EMBL/GenBank/DDBJ databases">
        <title>Halobacillus sp. isolated from saltern.</title>
        <authorList>
            <person name="Won M."/>
            <person name="Lee C.-M."/>
            <person name="Woen H.-Y."/>
            <person name="Kwon S.-W."/>
        </authorList>
    </citation>
    <scope>NUCLEOTIDE SEQUENCE [LARGE SCALE GENOMIC DNA]</scope>
    <source>
        <strain evidence="2 3">SSBR10-3</strain>
    </source>
</reference>
<keyword evidence="1" id="KW-0472">Membrane</keyword>
<accession>A0ABY4ELJ5</accession>
<sequence length="163" mass="19040">MGFFDSLWHSLQLPKKKAMFHLNRKGMTSTIGYIFILLCLLFLPDLILTIQHLNEQLETNERGLYMAQVFFFYPMYLISMILVGISILAGGALLLKKFLHRKLIYQQLWKMVVYAATIPLIISSILKHTPVPNWISFLLFISILFFYMYKMIKAYPRAKKAAP</sequence>
<protein>
    <submittedName>
        <fullName evidence="2">DUF1189 domain-containing protein</fullName>
    </submittedName>
</protein>
<dbReference type="Pfam" id="PF06691">
    <property type="entry name" value="DUF1189"/>
    <property type="match status" value="1"/>
</dbReference>
<feature type="transmembrane region" description="Helical" evidence="1">
    <location>
        <begin position="70"/>
        <end position="95"/>
    </location>
</feature>
<dbReference type="EMBL" id="CP095073">
    <property type="protein sequence ID" value="UOQ44519.1"/>
    <property type="molecule type" value="Genomic_DNA"/>
</dbReference>
<proteinExistence type="predicted"/>
<dbReference type="RefSeq" id="WP_244710544.1">
    <property type="nucleotide sequence ID" value="NZ_CP095073.1"/>
</dbReference>
<keyword evidence="1" id="KW-1133">Transmembrane helix</keyword>
<organism evidence="2 3">
    <name type="scientific">Halobacillus salinarum</name>
    <dbReference type="NCBI Taxonomy" id="2932257"/>
    <lineage>
        <taxon>Bacteria</taxon>
        <taxon>Bacillati</taxon>
        <taxon>Bacillota</taxon>
        <taxon>Bacilli</taxon>
        <taxon>Bacillales</taxon>
        <taxon>Bacillaceae</taxon>
        <taxon>Halobacillus</taxon>
    </lineage>
</organism>
<evidence type="ECO:0000313" key="3">
    <source>
        <dbReference type="Proteomes" id="UP000831787"/>
    </source>
</evidence>
<keyword evidence="1" id="KW-0812">Transmembrane</keyword>
<evidence type="ECO:0000256" key="1">
    <source>
        <dbReference type="SAM" id="Phobius"/>
    </source>
</evidence>
<feature type="transmembrane region" description="Helical" evidence="1">
    <location>
        <begin position="31"/>
        <end position="50"/>
    </location>
</feature>
<gene>
    <name evidence="2" type="ORF">MUN89_00545</name>
</gene>
<feature type="transmembrane region" description="Helical" evidence="1">
    <location>
        <begin position="131"/>
        <end position="149"/>
    </location>
</feature>
<keyword evidence="3" id="KW-1185">Reference proteome</keyword>
<feature type="transmembrane region" description="Helical" evidence="1">
    <location>
        <begin position="107"/>
        <end position="125"/>
    </location>
</feature>
<name>A0ABY4ELJ5_9BACI</name>